<keyword evidence="6 7" id="KW-0472">Membrane</keyword>
<reference evidence="11" key="1">
    <citation type="submission" date="2017-06" db="EMBL/GenBank/DDBJ databases">
        <authorList>
            <person name="Varghese N."/>
            <person name="Submissions S."/>
        </authorList>
    </citation>
    <scope>NUCLEOTIDE SEQUENCE [LARGE SCALE GENOMIC DNA]</scope>
    <source>
        <strain evidence="11">DSM 26170</strain>
    </source>
</reference>
<dbReference type="Proteomes" id="UP000292859">
    <property type="component" value="Unassembled WGS sequence"/>
</dbReference>
<dbReference type="InterPro" id="IPR010656">
    <property type="entry name" value="DctM"/>
</dbReference>
<feature type="transmembrane region" description="Helical" evidence="7">
    <location>
        <begin position="133"/>
        <end position="157"/>
    </location>
</feature>
<feature type="transmembrane region" description="Helical" evidence="7">
    <location>
        <begin position="100"/>
        <end position="121"/>
    </location>
</feature>
<dbReference type="Pfam" id="PF06808">
    <property type="entry name" value="DctM"/>
    <property type="match status" value="1"/>
</dbReference>
<feature type="transmembrane region" description="Helical" evidence="7">
    <location>
        <begin position="269"/>
        <end position="291"/>
    </location>
</feature>
<dbReference type="EMBL" id="FZNM01000002">
    <property type="protein sequence ID" value="SNR33494.1"/>
    <property type="molecule type" value="Genomic_DNA"/>
</dbReference>
<comment type="function">
    <text evidence="7">Part of the tripartite ATP-independent periplasmic (TRAP) transport system.</text>
</comment>
<protein>
    <recommendedName>
        <fullName evidence="7">TRAP transporter large permease protein</fullName>
    </recommendedName>
</protein>
<organism evidence="9 11">
    <name type="scientific">Paracoccus sediminis</name>
    <dbReference type="NCBI Taxonomy" id="1214787"/>
    <lineage>
        <taxon>Bacteria</taxon>
        <taxon>Pseudomonadati</taxon>
        <taxon>Pseudomonadota</taxon>
        <taxon>Alphaproteobacteria</taxon>
        <taxon>Rhodobacterales</taxon>
        <taxon>Paracoccaceae</taxon>
        <taxon>Paracoccus</taxon>
    </lineage>
</organism>
<reference evidence="10 12" key="3">
    <citation type="submission" date="2019-02" db="EMBL/GenBank/DDBJ databases">
        <authorList>
            <person name="Zhang G."/>
        </authorList>
    </citation>
    <scope>NUCLEOTIDE SEQUENCE [LARGE SCALE GENOMIC DNA]</scope>
    <source>
        <strain evidence="10 12">CMB17</strain>
    </source>
</reference>
<feature type="transmembrane region" description="Helical" evidence="7">
    <location>
        <begin position="7"/>
        <end position="31"/>
    </location>
</feature>
<reference evidence="9" key="2">
    <citation type="submission" date="2017-06" db="EMBL/GenBank/DDBJ databases">
        <authorList>
            <person name="Kim H.J."/>
            <person name="Triplett B.A."/>
        </authorList>
    </citation>
    <scope>NUCLEOTIDE SEQUENCE [LARGE SCALE GENOMIC DNA]</scope>
    <source>
        <strain evidence="9">DSM 26170</strain>
    </source>
</reference>
<proteinExistence type="inferred from homology"/>
<evidence type="ECO:0000256" key="2">
    <source>
        <dbReference type="ARBA" id="ARBA00022475"/>
    </source>
</evidence>
<evidence type="ECO:0000256" key="3">
    <source>
        <dbReference type="ARBA" id="ARBA00022519"/>
    </source>
</evidence>
<dbReference type="GO" id="GO:0005886">
    <property type="term" value="C:plasma membrane"/>
    <property type="evidence" value="ECO:0007669"/>
    <property type="project" value="UniProtKB-SubCell"/>
</dbReference>
<evidence type="ECO:0000256" key="6">
    <source>
        <dbReference type="ARBA" id="ARBA00023136"/>
    </source>
</evidence>
<evidence type="ECO:0000313" key="9">
    <source>
        <dbReference type="EMBL" id="SNR33494.1"/>
    </source>
</evidence>
<comment type="caution">
    <text evidence="7">Lacks conserved residue(s) required for the propagation of feature annotation.</text>
</comment>
<feature type="domain" description="TRAP C4-dicarboxylate transport system permease DctM subunit" evidence="8">
    <location>
        <begin position="6"/>
        <end position="415"/>
    </location>
</feature>
<keyword evidence="4 7" id="KW-0812">Transmembrane</keyword>
<dbReference type="EMBL" id="SIRL01000002">
    <property type="protein sequence ID" value="TBN52081.1"/>
    <property type="molecule type" value="Genomic_DNA"/>
</dbReference>
<accession>A0A238VH52</accession>
<feature type="transmembrane region" description="Helical" evidence="7">
    <location>
        <begin position="392"/>
        <end position="420"/>
    </location>
</feature>
<name>A0A238VH52_9RHOB</name>
<feature type="transmembrane region" description="Helical" evidence="7">
    <location>
        <begin position="211"/>
        <end position="232"/>
    </location>
</feature>
<dbReference type="OrthoDB" id="9790209at2"/>
<dbReference type="AlphaFoldDB" id="A0A238VH52"/>
<evidence type="ECO:0000256" key="1">
    <source>
        <dbReference type="ARBA" id="ARBA00004429"/>
    </source>
</evidence>
<keyword evidence="5 7" id="KW-1133">Transmembrane helix</keyword>
<dbReference type="PANTHER" id="PTHR33362:SF2">
    <property type="entry name" value="TRAP TRANSPORTER LARGE PERMEASE PROTEIN"/>
    <property type="match status" value="1"/>
</dbReference>
<dbReference type="PANTHER" id="PTHR33362">
    <property type="entry name" value="SIALIC ACID TRAP TRANSPORTER PERMEASE PROTEIN SIAT-RELATED"/>
    <property type="match status" value="1"/>
</dbReference>
<sequence length="422" mass="44095">MLTSAAFLAVMLVGVPIGLCLCVAAIAFVLTSGNPILFQSYPLQMFNAVDSYGLIAIPLFILIGELMNAGGITARIVAMAMAFVGSLRGGLAYVNVIANMFVASILGSATAQVAIMSQIMVPEMERKGYDKDFAAGLTAYGGMLGSIMPPSVMFVVYSVMAQVSVSDMLMAGLVPGILLTALFCIVTAIIGHRQTFPRSAPQTLRQRAATVWAAVPSLAIPVVIVGSIFTGLASATEAGAIGAVMSLFVGRFWTRQLSLAELPRIMTRAGLYSAIVLFLVVAAGVLSWILVFGQVPQRVAGWIQGVAGNPVVFMLLVNVILLVIGTVIDGIPGLIMTVPILLPIATEVYGIDPHHFGVVVVINLVLGLLSPPVGLCFFVAAAATGANPGRMFLITMPFFLISSVLLAILSVFPALSLILVGP</sequence>
<evidence type="ECO:0000256" key="5">
    <source>
        <dbReference type="ARBA" id="ARBA00022989"/>
    </source>
</evidence>
<dbReference type="Proteomes" id="UP000198409">
    <property type="component" value="Unassembled WGS sequence"/>
</dbReference>
<comment type="subunit">
    <text evidence="7">The complex comprises the extracytoplasmic solute receptor protein and the two transmembrane proteins.</text>
</comment>
<dbReference type="NCBIfam" id="TIGR00786">
    <property type="entry name" value="dctM"/>
    <property type="match status" value="1"/>
</dbReference>
<evidence type="ECO:0000313" key="10">
    <source>
        <dbReference type="EMBL" id="TBN52081.1"/>
    </source>
</evidence>
<evidence type="ECO:0000313" key="12">
    <source>
        <dbReference type="Proteomes" id="UP000292859"/>
    </source>
</evidence>
<evidence type="ECO:0000313" key="11">
    <source>
        <dbReference type="Proteomes" id="UP000198409"/>
    </source>
</evidence>
<evidence type="ECO:0000259" key="8">
    <source>
        <dbReference type="Pfam" id="PF06808"/>
    </source>
</evidence>
<feature type="transmembrane region" description="Helical" evidence="7">
    <location>
        <begin position="356"/>
        <end position="380"/>
    </location>
</feature>
<dbReference type="InterPro" id="IPR004681">
    <property type="entry name" value="TRAP_DctM"/>
</dbReference>
<keyword evidence="3 7" id="KW-0997">Cell inner membrane</keyword>
<comment type="subcellular location">
    <subcellularLocation>
        <location evidence="1 7">Cell inner membrane</location>
        <topology evidence="1 7">Multi-pass membrane protein</topology>
    </subcellularLocation>
</comment>
<keyword evidence="7" id="KW-0813">Transport</keyword>
<dbReference type="RefSeq" id="WP_089386897.1">
    <property type="nucleotide sequence ID" value="NZ_FZNM01000002.1"/>
</dbReference>
<keyword evidence="2" id="KW-1003">Cell membrane</keyword>
<comment type="similarity">
    <text evidence="7">Belongs to the TRAP transporter large permease family.</text>
</comment>
<feature type="transmembrane region" description="Helical" evidence="7">
    <location>
        <begin position="51"/>
        <end position="69"/>
    </location>
</feature>
<feature type="transmembrane region" description="Helical" evidence="7">
    <location>
        <begin position="169"/>
        <end position="190"/>
    </location>
</feature>
<keyword evidence="12" id="KW-1185">Reference proteome</keyword>
<evidence type="ECO:0000256" key="4">
    <source>
        <dbReference type="ARBA" id="ARBA00022692"/>
    </source>
</evidence>
<dbReference type="PIRSF" id="PIRSF006066">
    <property type="entry name" value="HI0050"/>
    <property type="match status" value="1"/>
</dbReference>
<evidence type="ECO:0000256" key="7">
    <source>
        <dbReference type="RuleBase" id="RU369079"/>
    </source>
</evidence>
<gene>
    <name evidence="10" type="ORF">EYF88_04080</name>
    <name evidence="9" type="ORF">SAMN06265378_102190</name>
</gene>
<dbReference type="GO" id="GO:0022857">
    <property type="term" value="F:transmembrane transporter activity"/>
    <property type="evidence" value="ECO:0007669"/>
    <property type="project" value="UniProtKB-UniRule"/>
</dbReference>
<feature type="transmembrane region" description="Helical" evidence="7">
    <location>
        <begin position="311"/>
        <end position="344"/>
    </location>
</feature>